<name>A0ABV0G8Q8_9BURK</name>
<evidence type="ECO:0000256" key="1">
    <source>
        <dbReference type="SAM" id="MobiDB-lite"/>
    </source>
</evidence>
<dbReference type="RefSeq" id="WP_347605196.1">
    <property type="nucleotide sequence ID" value="NZ_JBDPZC010000001.1"/>
</dbReference>
<accession>A0ABV0G8Q8</accession>
<feature type="region of interest" description="Disordered" evidence="1">
    <location>
        <begin position="36"/>
        <end position="118"/>
    </location>
</feature>
<feature type="compositionally biased region" description="Polar residues" evidence="1">
    <location>
        <begin position="46"/>
        <end position="57"/>
    </location>
</feature>
<organism evidence="2 3">
    <name type="scientific">Roseateles flavus</name>
    <dbReference type="NCBI Taxonomy" id="3149041"/>
    <lineage>
        <taxon>Bacteria</taxon>
        <taxon>Pseudomonadati</taxon>
        <taxon>Pseudomonadota</taxon>
        <taxon>Betaproteobacteria</taxon>
        <taxon>Burkholderiales</taxon>
        <taxon>Sphaerotilaceae</taxon>
        <taxon>Roseateles</taxon>
    </lineage>
</organism>
<evidence type="ECO:0000313" key="2">
    <source>
        <dbReference type="EMBL" id="MEO3711442.1"/>
    </source>
</evidence>
<gene>
    <name evidence="2" type="ORF">ABDJ40_01535</name>
</gene>
<reference evidence="2 3" key="1">
    <citation type="submission" date="2024-05" db="EMBL/GenBank/DDBJ databases">
        <title>Roseateles sp. 2.12 16S ribosomal RNA gene Genome sequencing and assembly.</title>
        <authorList>
            <person name="Woo H."/>
        </authorList>
    </citation>
    <scope>NUCLEOTIDE SEQUENCE [LARGE SCALE GENOMIC DNA]</scope>
    <source>
        <strain evidence="2 3">2.12</strain>
    </source>
</reference>
<protein>
    <submittedName>
        <fullName evidence="2">Uncharacterized protein</fullName>
    </submittedName>
</protein>
<dbReference type="Proteomes" id="UP001462640">
    <property type="component" value="Unassembled WGS sequence"/>
</dbReference>
<proteinExistence type="predicted"/>
<dbReference type="EMBL" id="JBDPZC010000001">
    <property type="protein sequence ID" value="MEO3711442.1"/>
    <property type="molecule type" value="Genomic_DNA"/>
</dbReference>
<keyword evidence="3" id="KW-1185">Reference proteome</keyword>
<evidence type="ECO:0000313" key="3">
    <source>
        <dbReference type="Proteomes" id="UP001462640"/>
    </source>
</evidence>
<sequence>MIDKQSTGRRWGWPMLALLSLAALLAGAWWLASARPDTTPGFLQPRASQQPAQTSRQARPHPHPAAQGTGEAPRRRPPVQAAAGEALPSLSAGFAAQAVRKASAPDGEPEAAPARMLARQDARRQLSLKAWLPM</sequence>
<comment type="caution">
    <text evidence="2">The sequence shown here is derived from an EMBL/GenBank/DDBJ whole genome shotgun (WGS) entry which is preliminary data.</text>
</comment>